<protein>
    <submittedName>
        <fullName evidence="2">Uncharacterized protein</fullName>
    </submittedName>
</protein>
<feature type="transmembrane region" description="Helical" evidence="1">
    <location>
        <begin position="31"/>
        <end position="51"/>
    </location>
</feature>
<keyword evidence="1" id="KW-0472">Membrane</keyword>
<keyword evidence="1" id="KW-0812">Transmembrane</keyword>
<sequence>MSILFFALAGLYIAFMVFVMKQTIKRVKKYKIVIVPSVFIVLLLIPTWDYILGKQVFDEYCKNEAGLHIYEDIEKVDSIYVEGMPPYFFLDYKYEFVEGKEKDKYYKYYFNDDTSPYCIKRKNKWQKNGKCIVKIEINEPVSIYKINSTHIVEPVTKIVKVYERKSPVLYEMQTNRKMAEIFDYYWYQGWFSEISGFFRSVSCKDTMDDYDKLISKTTMINSDIYMPTAKSFENRTIRIKDKK</sequence>
<organism evidence="2">
    <name type="scientific">hydrothermal vent metagenome</name>
    <dbReference type="NCBI Taxonomy" id="652676"/>
    <lineage>
        <taxon>unclassified sequences</taxon>
        <taxon>metagenomes</taxon>
        <taxon>ecological metagenomes</taxon>
    </lineage>
</organism>
<evidence type="ECO:0000313" key="2">
    <source>
        <dbReference type="EMBL" id="SFV61143.1"/>
    </source>
</evidence>
<dbReference type="AlphaFoldDB" id="A0A1W1C5Y5"/>
<dbReference type="EMBL" id="FPHF01000059">
    <property type="protein sequence ID" value="SFV61143.1"/>
    <property type="molecule type" value="Genomic_DNA"/>
</dbReference>
<gene>
    <name evidence="2" type="ORF">MNB_SM-4-1756</name>
</gene>
<reference evidence="2" key="1">
    <citation type="submission" date="2016-10" db="EMBL/GenBank/DDBJ databases">
        <authorList>
            <person name="de Groot N.N."/>
        </authorList>
    </citation>
    <scope>NUCLEOTIDE SEQUENCE</scope>
</reference>
<proteinExistence type="predicted"/>
<feature type="transmembrane region" description="Helical" evidence="1">
    <location>
        <begin position="6"/>
        <end position="24"/>
    </location>
</feature>
<keyword evidence="1" id="KW-1133">Transmembrane helix</keyword>
<evidence type="ECO:0000256" key="1">
    <source>
        <dbReference type="SAM" id="Phobius"/>
    </source>
</evidence>
<name>A0A1W1C5Y5_9ZZZZ</name>
<accession>A0A1W1C5Y5</accession>